<evidence type="ECO:0000313" key="9">
    <source>
        <dbReference type="Proteomes" id="UP000252893"/>
    </source>
</evidence>
<evidence type="ECO:0000259" key="7">
    <source>
        <dbReference type="Pfam" id="PF00496"/>
    </source>
</evidence>
<dbReference type="Gene3D" id="3.40.190.10">
    <property type="entry name" value="Periplasmic binding protein-like II"/>
    <property type="match status" value="1"/>
</dbReference>
<dbReference type="PIRSF" id="PIRSF002741">
    <property type="entry name" value="MppA"/>
    <property type="match status" value="1"/>
</dbReference>
<evidence type="ECO:0000256" key="4">
    <source>
        <dbReference type="ARBA" id="ARBA00022729"/>
    </source>
</evidence>
<dbReference type="GO" id="GO:0030288">
    <property type="term" value="C:outer membrane-bounded periplasmic space"/>
    <property type="evidence" value="ECO:0007669"/>
    <property type="project" value="UniProtKB-ARBA"/>
</dbReference>
<keyword evidence="3" id="KW-0813">Transport</keyword>
<dbReference type="RefSeq" id="WP_113943387.1">
    <property type="nucleotide sequence ID" value="NZ_JBHEEG010000002.1"/>
</dbReference>
<feature type="signal peptide" evidence="6">
    <location>
        <begin position="1"/>
        <end position="25"/>
    </location>
</feature>
<dbReference type="Gene3D" id="3.10.105.10">
    <property type="entry name" value="Dipeptide-binding Protein, Domain 3"/>
    <property type="match status" value="1"/>
</dbReference>
<dbReference type="AlphaFoldDB" id="A0A366E4Y0"/>
<keyword evidence="9" id="KW-1185">Reference proteome</keyword>
<evidence type="ECO:0000256" key="1">
    <source>
        <dbReference type="ARBA" id="ARBA00004418"/>
    </source>
</evidence>
<dbReference type="GO" id="GO:0043190">
    <property type="term" value="C:ATP-binding cassette (ABC) transporter complex"/>
    <property type="evidence" value="ECO:0007669"/>
    <property type="project" value="InterPro"/>
</dbReference>
<dbReference type="OrthoDB" id="9803988at2"/>
<dbReference type="InterPro" id="IPR023765">
    <property type="entry name" value="SBP_5_CS"/>
</dbReference>
<dbReference type="GO" id="GO:1904680">
    <property type="term" value="F:peptide transmembrane transporter activity"/>
    <property type="evidence" value="ECO:0007669"/>
    <property type="project" value="TreeGrafter"/>
</dbReference>
<comment type="similarity">
    <text evidence="2">Belongs to the bacterial solute-binding protein 5 family.</text>
</comment>
<sequence length="523" mass="58494">MKFRKSILAGLMAFALSHTANIASAETLRWGAAHDVYSLDPYSYGDSYTIAFLNHVYEGLVRYNADLKIEPALATSWEVVGDNTWRFNLRKDVKFHNGADFTANDVLASLTRVSHPTSPLRGNLPAYKSAKIVDDHTIDIELTGPYPLLLNDLTNIFIFDEKWLVDNDSLLPTDVGGQKEGYATYNTNGTGPFKLESRVPDSKTVLLKFDGWWDKPQHNIDKIEFTPIISSATRVAALLGGDVDYTDSAPTQDMARLAAAPGLRLLERTDLRTVFVGFQRREKLHNGAENHFNKLGVRQAVAHALDMDLIKKRIMRDKSRNAGTIIAPEIPGYTKELDELYGYDLDKAKALLKENGAEGFPFTLVCTYENYLNEEELCNGMISMLTRAGFKPSLDIGPTAVQAPKRTAGQADAYVLGWANEPMLDSYSILMQVIQTKSGVAGVFNWGGWSYPELDELVTKASTEMDREKRLALQTKALEIVKKEIIQLPLHQQPIAWVLTEKVESVVQQADNKPRHWLTVLKK</sequence>
<dbReference type="Proteomes" id="UP000252893">
    <property type="component" value="Unassembled WGS sequence"/>
</dbReference>
<dbReference type="PROSITE" id="PS01040">
    <property type="entry name" value="SBP_BACTERIAL_5"/>
    <property type="match status" value="1"/>
</dbReference>
<reference evidence="8 9" key="1">
    <citation type="submission" date="2018-06" db="EMBL/GenBank/DDBJ databases">
        <title>Genomic Encyclopedia of Type Strains, Phase IV (KMG-IV): sequencing the most valuable type-strain genomes for metagenomic binning, comparative biology and taxonomic classification.</title>
        <authorList>
            <person name="Goeker M."/>
        </authorList>
    </citation>
    <scope>NUCLEOTIDE SEQUENCE [LARGE SCALE GENOMIC DNA]</scope>
    <source>
        <strain evidence="8 9">DSM 25619</strain>
    </source>
</reference>
<evidence type="ECO:0000256" key="3">
    <source>
        <dbReference type="ARBA" id="ARBA00022448"/>
    </source>
</evidence>
<evidence type="ECO:0000256" key="6">
    <source>
        <dbReference type="SAM" id="SignalP"/>
    </source>
</evidence>
<dbReference type="InterPro" id="IPR030678">
    <property type="entry name" value="Peptide/Ni-bd"/>
</dbReference>
<dbReference type="PANTHER" id="PTHR30290">
    <property type="entry name" value="PERIPLASMIC BINDING COMPONENT OF ABC TRANSPORTER"/>
    <property type="match status" value="1"/>
</dbReference>
<keyword evidence="4 6" id="KW-0732">Signal</keyword>
<name>A0A366E4Y0_9HYPH</name>
<protein>
    <submittedName>
        <fullName evidence="8">Peptide/nickel transport system substrate-binding protein</fullName>
    </submittedName>
</protein>
<evidence type="ECO:0000256" key="2">
    <source>
        <dbReference type="ARBA" id="ARBA00005695"/>
    </source>
</evidence>
<gene>
    <name evidence="8" type="ORF">DFR47_102144</name>
</gene>
<dbReference type="Gene3D" id="3.90.76.10">
    <property type="entry name" value="Dipeptide-binding Protein, Domain 1"/>
    <property type="match status" value="1"/>
</dbReference>
<dbReference type="SUPFAM" id="SSF53850">
    <property type="entry name" value="Periplasmic binding protein-like II"/>
    <property type="match status" value="1"/>
</dbReference>
<proteinExistence type="inferred from homology"/>
<dbReference type="CDD" id="cd08498">
    <property type="entry name" value="PBP2_NikA_DppA_OppA_like_2"/>
    <property type="match status" value="1"/>
</dbReference>
<dbReference type="InterPro" id="IPR039424">
    <property type="entry name" value="SBP_5"/>
</dbReference>
<feature type="chain" id="PRO_5016635817" evidence="6">
    <location>
        <begin position="26"/>
        <end position="523"/>
    </location>
</feature>
<dbReference type="InterPro" id="IPR000914">
    <property type="entry name" value="SBP_5_dom"/>
</dbReference>
<keyword evidence="5" id="KW-0574">Periplasm</keyword>
<organism evidence="8 9">
    <name type="scientific">Pseudochrobactrum asaccharolyticum</name>
    <dbReference type="NCBI Taxonomy" id="354351"/>
    <lineage>
        <taxon>Bacteria</taxon>
        <taxon>Pseudomonadati</taxon>
        <taxon>Pseudomonadota</taxon>
        <taxon>Alphaproteobacteria</taxon>
        <taxon>Hyphomicrobiales</taxon>
        <taxon>Brucellaceae</taxon>
        <taxon>Pseudochrobactrum</taxon>
    </lineage>
</organism>
<feature type="domain" description="Solute-binding protein family 5" evidence="7">
    <location>
        <begin position="68"/>
        <end position="430"/>
    </location>
</feature>
<comment type="caution">
    <text evidence="8">The sequence shown here is derived from an EMBL/GenBank/DDBJ whole genome shotgun (WGS) entry which is preliminary data.</text>
</comment>
<accession>A0A366E4Y0</accession>
<dbReference type="EMBL" id="QNRH01000002">
    <property type="protein sequence ID" value="RBO97362.1"/>
    <property type="molecule type" value="Genomic_DNA"/>
</dbReference>
<comment type="subcellular location">
    <subcellularLocation>
        <location evidence="1">Periplasm</location>
    </subcellularLocation>
</comment>
<evidence type="ECO:0000313" key="8">
    <source>
        <dbReference type="EMBL" id="RBO97362.1"/>
    </source>
</evidence>
<dbReference type="PANTHER" id="PTHR30290:SF9">
    <property type="entry name" value="OLIGOPEPTIDE-BINDING PROTEIN APPA"/>
    <property type="match status" value="1"/>
</dbReference>
<dbReference type="Pfam" id="PF00496">
    <property type="entry name" value="SBP_bac_5"/>
    <property type="match status" value="1"/>
</dbReference>
<dbReference type="GO" id="GO:0015833">
    <property type="term" value="P:peptide transport"/>
    <property type="evidence" value="ECO:0007669"/>
    <property type="project" value="TreeGrafter"/>
</dbReference>
<evidence type="ECO:0000256" key="5">
    <source>
        <dbReference type="ARBA" id="ARBA00022764"/>
    </source>
</evidence>